<dbReference type="Pfam" id="PF00916">
    <property type="entry name" value="Sulfate_transp"/>
    <property type="match status" value="1"/>
</dbReference>
<feature type="transmembrane region" description="Helical" evidence="5">
    <location>
        <begin position="383"/>
        <end position="411"/>
    </location>
</feature>
<dbReference type="GO" id="GO:0016020">
    <property type="term" value="C:membrane"/>
    <property type="evidence" value="ECO:0007669"/>
    <property type="project" value="UniProtKB-SubCell"/>
</dbReference>
<protein>
    <submittedName>
        <fullName evidence="7">SulP family sulfate permease</fullName>
    </submittedName>
</protein>
<keyword evidence="8" id="KW-1185">Reference proteome</keyword>
<feature type="transmembrane region" description="Helical" evidence="5">
    <location>
        <begin position="129"/>
        <end position="147"/>
    </location>
</feature>
<dbReference type="InterPro" id="IPR036513">
    <property type="entry name" value="STAS_dom_sf"/>
</dbReference>
<evidence type="ECO:0000259" key="6">
    <source>
        <dbReference type="PROSITE" id="PS50801"/>
    </source>
</evidence>
<dbReference type="SUPFAM" id="SSF52091">
    <property type="entry name" value="SpoIIaa-like"/>
    <property type="match status" value="1"/>
</dbReference>
<accession>A0A4R7I3Y4</accession>
<feature type="domain" description="STAS" evidence="6">
    <location>
        <begin position="444"/>
        <end position="523"/>
    </location>
</feature>
<dbReference type="PROSITE" id="PS50801">
    <property type="entry name" value="STAS"/>
    <property type="match status" value="1"/>
</dbReference>
<feature type="transmembrane region" description="Helical" evidence="5">
    <location>
        <begin position="97"/>
        <end position="117"/>
    </location>
</feature>
<evidence type="ECO:0000256" key="1">
    <source>
        <dbReference type="ARBA" id="ARBA00004141"/>
    </source>
</evidence>
<evidence type="ECO:0000313" key="8">
    <source>
        <dbReference type="Proteomes" id="UP000294558"/>
    </source>
</evidence>
<evidence type="ECO:0000256" key="3">
    <source>
        <dbReference type="ARBA" id="ARBA00022989"/>
    </source>
</evidence>
<evidence type="ECO:0000256" key="2">
    <source>
        <dbReference type="ARBA" id="ARBA00022692"/>
    </source>
</evidence>
<dbReference type="InterPro" id="IPR011547">
    <property type="entry name" value="SLC26A/SulP_dom"/>
</dbReference>
<keyword evidence="2 5" id="KW-0812">Transmembrane</keyword>
<dbReference type="PANTHER" id="PTHR11814">
    <property type="entry name" value="SULFATE TRANSPORTER"/>
    <property type="match status" value="1"/>
</dbReference>
<feature type="transmembrane region" description="Helical" evidence="5">
    <location>
        <begin position="239"/>
        <end position="263"/>
    </location>
</feature>
<dbReference type="RefSeq" id="WP_208294115.1">
    <property type="nucleotide sequence ID" value="NZ_SOAU01000001.1"/>
</dbReference>
<dbReference type="Gene3D" id="3.30.750.24">
    <property type="entry name" value="STAS domain"/>
    <property type="match status" value="1"/>
</dbReference>
<evidence type="ECO:0000256" key="5">
    <source>
        <dbReference type="SAM" id="Phobius"/>
    </source>
</evidence>
<dbReference type="Pfam" id="PF01740">
    <property type="entry name" value="STAS"/>
    <property type="match status" value="1"/>
</dbReference>
<dbReference type="AlphaFoldDB" id="A0A4R7I3Y4"/>
<feature type="transmembrane region" description="Helical" evidence="5">
    <location>
        <begin position="39"/>
        <end position="58"/>
    </location>
</feature>
<name>A0A4R7I3Y4_9ACTN</name>
<dbReference type="EMBL" id="SOAU01000001">
    <property type="protein sequence ID" value="TDT17964.1"/>
    <property type="molecule type" value="Genomic_DNA"/>
</dbReference>
<organism evidence="7 8">
    <name type="scientific">Ilumatobacter fluminis</name>
    <dbReference type="NCBI Taxonomy" id="467091"/>
    <lineage>
        <taxon>Bacteria</taxon>
        <taxon>Bacillati</taxon>
        <taxon>Actinomycetota</taxon>
        <taxon>Acidimicrobiia</taxon>
        <taxon>Acidimicrobiales</taxon>
        <taxon>Ilumatobacteraceae</taxon>
        <taxon>Ilumatobacter</taxon>
    </lineage>
</organism>
<comment type="subcellular location">
    <subcellularLocation>
        <location evidence="1">Membrane</location>
        <topology evidence="1">Multi-pass membrane protein</topology>
    </subcellularLocation>
</comment>
<comment type="caution">
    <text evidence="7">The sequence shown here is derived from an EMBL/GenBank/DDBJ whole genome shotgun (WGS) entry which is preliminary data.</text>
</comment>
<proteinExistence type="predicted"/>
<reference evidence="7 8" key="1">
    <citation type="submission" date="2019-03" db="EMBL/GenBank/DDBJ databases">
        <title>Sequencing the genomes of 1000 actinobacteria strains.</title>
        <authorList>
            <person name="Klenk H.-P."/>
        </authorList>
    </citation>
    <scope>NUCLEOTIDE SEQUENCE [LARGE SCALE GENOMIC DNA]</scope>
    <source>
        <strain evidence="7 8">DSM 18936</strain>
    </source>
</reference>
<dbReference type="InterPro" id="IPR001902">
    <property type="entry name" value="SLC26A/SulP_fam"/>
</dbReference>
<dbReference type="Proteomes" id="UP000294558">
    <property type="component" value="Unassembled WGS sequence"/>
</dbReference>
<evidence type="ECO:0000256" key="4">
    <source>
        <dbReference type="ARBA" id="ARBA00023136"/>
    </source>
</evidence>
<feature type="transmembrane region" description="Helical" evidence="5">
    <location>
        <begin position="171"/>
        <end position="192"/>
    </location>
</feature>
<sequence length="573" mass="60026">MQFLTRYPIASPKRWFRRDTLKDDGMAGLVLGVESVPDGLASGLLAGVNPVFGLYGYLYGMVGAALFTSTAFMAVQATGAMSIIVADVDLAGRDDPARSLFTLSIVTGLVMILAGLLKLGGFLRFVSNSVMTGFISAVGVNIILGQLDNFTGYAADGGGRIARALDLLTHLWRVDVASVTVGVVTIVLIVALQKTFLGALGLVVAVGVGSILAAVFGALDRNVALVADIADVPRSLPFITMPVFGEMFGMLIPAASLAFVGLVQGAGVSAGFPNPDGSEPDVSQDFVGQGAGNIVAGLFQGMPVGGSMSASSLVAGAGAKTRTSLVFAGVTMALVILLLADVVAFVAMPSLAALLIVVGFGTIKPSRVMSVARTGTVPLTVMSITFVLTLVIPLQYSVLVGVGISVLLFVVGQSSRLVTKRLVIHDDGRVEQTDPPPTLPGAEVTVLQPYGALFFATAQTLRDQLPDVVPDSRYAVVILRIRGADDAGATVMDLLRTYAADLREVDGRLVIVTDSDRVARQIRSVIDADLIGPRRIYRSTTFIGEASRRAYRDATTWIDERTADDRQEDGTDG</sequence>
<gene>
    <name evidence="7" type="ORF">BDK89_3578</name>
</gene>
<dbReference type="InterPro" id="IPR002645">
    <property type="entry name" value="STAS_dom"/>
</dbReference>
<feature type="transmembrane region" description="Helical" evidence="5">
    <location>
        <begin position="65"/>
        <end position="85"/>
    </location>
</feature>
<keyword evidence="4 5" id="KW-0472">Membrane</keyword>
<dbReference type="GO" id="GO:0055085">
    <property type="term" value="P:transmembrane transport"/>
    <property type="evidence" value="ECO:0007669"/>
    <property type="project" value="InterPro"/>
</dbReference>
<keyword evidence="3 5" id="KW-1133">Transmembrane helix</keyword>
<feature type="transmembrane region" description="Helical" evidence="5">
    <location>
        <begin position="330"/>
        <end position="363"/>
    </location>
</feature>
<feature type="transmembrane region" description="Helical" evidence="5">
    <location>
        <begin position="199"/>
        <end position="219"/>
    </location>
</feature>
<evidence type="ECO:0000313" key="7">
    <source>
        <dbReference type="EMBL" id="TDT17964.1"/>
    </source>
</evidence>